<accession>A0A1S2MZU2</accession>
<keyword evidence="1 2" id="KW-0963">Cytoplasm</keyword>
<comment type="caution">
    <text evidence="3">The sequence shown here is derived from an EMBL/GenBank/DDBJ whole genome shotgun (WGS) entry which is preliminary data.</text>
</comment>
<dbReference type="EMBL" id="MODZ01000011">
    <property type="protein sequence ID" value="OIJ35175.1"/>
    <property type="molecule type" value="Genomic_DNA"/>
</dbReference>
<dbReference type="PANTHER" id="PTHR30135:SF3">
    <property type="entry name" value="GLUCONEOGENESIS FACTOR-RELATED"/>
    <property type="match status" value="1"/>
</dbReference>
<dbReference type="Proteomes" id="UP000179540">
    <property type="component" value="Unassembled WGS sequence"/>
</dbReference>
<comment type="function">
    <text evidence="2">Required for morphogenesis under gluconeogenic growth conditions.</text>
</comment>
<dbReference type="GO" id="GO:0005737">
    <property type="term" value="C:cytoplasm"/>
    <property type="evidence" value="ECO:0007669"/>
    <property type="project" value="UniProtKB-SubCell"/>
</dbReference>
<dbReference type="AlphaFoldDB" id="A0A1S2MZU2"/>
<gene>
    <name evidence="3" type="ORF">BK826_08905</name>
</gene>
<proteinExistence type="inferred from homology"/>
<dbReference type="CDD" id="cd07187">
    <property type="entry name" value="YvcK_like"/>
    <property type="match status" value="1"/>
</dbReference>
<dbReference type="InterPro" id="IPR010119">
    <property type="entry name" value="Gluconeogen_factor"/>
</dbReference>
<dbReference type="GO" id="GO:0008360">
    <property type="term" value="P:regulation of cell shape"/>
    <property type="evidence" value="ECO:0007669"/>
    <property type="project" value="UniProtKB-UniRule"/>
</dbReference>
<dbReference type="InterPro" id="IPR002882">
    <property type="entry name" value="CofD"/>
</dbReference>
<dbReference type="HAMAP" id="MF_00973">
    <property type="entry name" value="Gluconeogen_factor"/>
    <property type="match status" value="1"/>
</dbReference>
<protein>
    <recommendedName>
        <fullName evidence="2">Putative gluconeogenesis factor</fullName>
    </recommendedName>
</protein>
<name>A0A1S2MZU2_9MICC</name>
<dbReference type="Gene3D" id="3.40.50.10680">
    <property type="entry name" value="CofD-like domains"/>
    <property type="match status" value="1"/>
</dbReference>
<evidence type="ECO:0000313" key="3">
    <source>
        <dbReference type="EMBL" id="OIJ35175.1"/>
    </source>
</evidence>
<comment type="subcellular location">
    <subcellularLocation>
        <location evidence="2">Cytoplasm</location>
    </subcellularLocation>
</comment>
<dbReference type="GO" id="GO:0043743">
    <property type="term" value="F:LPPG:FO 2-phospho-L-lactate transferase activity"/>
    <property type="evidence" value="ECO:0007669"/>
    <property type="project" value="InterPro"/>
</dbReference>
<organism evidence="3 4">
    <name type="scientific">Rothia kristinae</name>
    <dbReference type="NCBI Taxonomy" id="37923"/>
    <lineage>
        <taxon>Bacteria</taxon>
        <taxon>Bacillati</taxon>
        <taxon>Actinomycetota</taxon>
        <taxon>Actinomycetes</taxon>
        <taxon>Micrococcales</taxon>
        <taxon>Micrococcaceae</taxon>
        <taxon>Rothia</taxon>
    </lineage>
</organism>
<evidence type="ECO:0000256" key="2">
    <source>
        <dbReference type="HAMAP-Rule" id="MF_00973"/>
    </source>
</evidence>
<evidence type="ECO:0000313" key="4">
    <source>
        <dbReference type="Proteomes" id="UP000179540"/>
    </source>
</evidence>
<comment type="similarity">
    <text evidence="2">Belongs to the gluconeogenesis factor family.</text>
</comment>
<dbReference type="Pfam" id="PF01933">
    <property type="entry name" value="CofD"/>
    <property type="match status" value="1"/>
</dbReference>
<dbReference type="SUPFAM" id="SSF142338">
    <property type="entry name" value="CofD-like"/>
    <property type="match status" value="1"/>
</dbReference>
<dbReference type="InterPro" id="IPR038136">
    <property type="entry name" value="CofD-like_dom_sf"/>
</dbReference>
<dbReference type="NCBIfam" id="TIGR01826">
    <property type="entry name" value="CofD_related"/>
    <property type="match status" value="1"/>
</dbReference>
<dbReference type="PANTHER" id="PTHR30135">
    <property type="entry name" value="UNCHARACTERIZED PROTEIN YVCK-RELATED"/>
    <property type="match status" value="1"/>
</dbReference>
<dbReference type="OrthoDB" id="9783842at2"/>
<keyword evidence="3" id="KW-0808">Transferase</keyword>
<evidence type="ECO:0000256" key="1">
    <source>
        <dbReference type="ARBA" id="ARBA00022490"/>
    </source>
</evidence>
<sequence length="348" mass="36739">MWGGSSAVAAIGSRAEAVPEPGAGAPRVVALGGGHGLYASLSALRLLTPQLTAVVTVADDGGSSGRLREQFDVLPPGDLRMALSALCDDSAWGHLWREAMQHRFSTLPGSSGELDGHAMGNLLLLSLWQLLDDPVAGLDWASQLLKARGRVLPMAVDPLVVSGWVRDHQGAPKRITGQARLATAERVERISLEPAEARACPEALEAIRAADWLVLGPGSWYTSVIPHLLLPDLREAICSSAARVCVCMNLAMERRETAGLGAAGHLEVLEQYAPGLDIDAVVADPSALSDPEGFDAAVRGRGARLVSQPLRRRRGEDVHSHLRLAAAYQEAMGLPEDPAATPASTPID</sequence>
<reference evidence="3 4" key="1">
    <citation type="submission" date="2016-10" db="EMBL/GenBank/DDBJ databases">
        <title>Draft genome sequence of strain LCT isolated from the Shenzhou X spacecraft of China.</title>
        <authorList>
            <person name="Huang B."/>
        </authorList>
    </citation>
    <scope>NUCLEOTIDE SEQUENCE [LARGE SCALE GENOMIC DNA]</scope>
    <source>
        <strain evidence="3 4">LCT-H5</strain>
    </source>
</reference>